<dbReference type="InterPro" id="IPR039420">
    <property type="entry name" value="WalR-like"/>
</dbReference>
<dbReference type="SMART" id="SM00421">
    <property type="entry name" value="HTH_LUXR"/>
    <property type="match status" value="1"/>
</dbReference>
<dbReference type="InterPro" id="IPR000014">
    <property type="entry name" value="PAS"/>
</dbReference>
<keyword evidence="5" id="KW-1185">Reference proteome</keyword>
<proteinExistence type="predicted"/>
<dbReference type="PANTHER" id="PTHR43214">
    <property type="entry name" value="TWO-COMPONENT RESPONSE REGULATOR"/>
    <property type="match status" value="1"/>
</dbReference>
<organism evidence="4 5">
    <name type="scientific">Paraburkholderia strydomiana</name>
    <dbReference type="NCBI Taxonomy" id="1245417"/>
    <lineage>
        <taxon>Bacteria</taxon>
        <taxon>Pseudomonadati</taxon>
        <taxon>Pseudomonadota</taxon>
        <taxon>Betaproteobacteria</taxon>
        <taxon>Burkholderiales</taxon>
        <taxon>Burkholderiaceae</taxon>
        <taxon>Paraburkholderia</taxon>
    </lineage>
</organism>
<evidence type="ECO:0000313" key="4">
    <source>
        <dbReference type="EMBL" id="MFM0444344.1"/>
    </source>
</evidence>
<comment type="caution">
    <text evidence="4">The sequence shown here is derived from an EMBL/GenBank/DDBJ whole genome shotgun (WGS) entry which is preliminary data.</text>
</comment>
<dbReference type="InterPro" id="IPR016032">
    <property type="entry name" value="Sig_transdc_resp-reg_C-effctor"/>
</dbReference>
<dbReference type="PANTHER" id="PTHR43214:SF38">
    <property type="entry name" value="NITRATE_NITRITE RESPONSE REGULATOR PROTEIN NARL"/>
    <property type="match status" value="1"/>
</dbReference>
<evidence type="ECO:0000259" key="2">
    <source>
        <dbReference type="PROSITE" id="PS50043"/>
    </source>
</evidence>
<dbReference type="Gene3D" id="3.30.450.20">
    <property type="entry name" value="PAS domain"/>
    <property type="match status" value="3"/>
</dbReference>
<dbReference type="CDD" id="cd00130">
    <property type="entry name" value="PAS"/>
    <property type="match status" value="2"/>
</dbReference>
<feature type="domain" description="PAS" evidence="3">
    <location>
        <begin position="265"/>
        <end position="313"/>
    </location>
</feature>
<dbReference type="InterPro" id="IPR013656">
    <property type="entry name" value="PAS_4"/>
</dbReference>
<dbReference type="EMBL" id="JAQQDH010000003">
    <property type="protein sequence ID" value="MFM0444344.1"/>
    <property type="molecule type" value="Genomic_DNA"/>
</dbReference>
<dbReference type="Gene3D" id="1.10.10.10">
    <property type="entry name" value="Winged helix-like DNA-binding domain superfamily/Winged helix DNA-binding domain"/>
    <property type="match status" value="1"/>
</dbReference>
<keyword evidence="1" id="KW-0238">DNA-binding</keyword>
<protein>
    <submittedName>
        <fullName evidence="4">Helix-turn-helix transcriptional regulator</fullName>
    </submittedName>
</protein>
<dbReference type="SUPFAM" id="SSF55785">
    <property type="entry name" value="PYP-like sensor domain (PAS domain)"/>
    <property type="match status" value="3"/>
</dbReference>
<accession>A0ABW9C107</accession>
<evidence type="ECO:0000313" key="5">
    <source>
        <dbReference type="Proteomes" id="UP001629288"/>
    </source>
</evidence>
<dbReference type="Pfam" id="PF13426">
    <property type="entry name" value="PAS_9"/>
    <property type="match status" value="1"/>
</dbReference>
<dbReference type="Proteomes" id="UP001629288">
    <property type="component" value="Unassembled WGS sequence"/>
</dbReference>
<dbReference type="Pfam" id="PF08448">
    <property type="entry name" value="PAS_4"/>
    <property type="match status" value="2"/>
</dbReference>
<sequence length="506" mass="56289">MDASVQRPKTDRRQLQQIIAGLSEGVILIEPDQSIRWANQAALDMHGASSIEELGRNVSEYRQRFQLRYRNNHRIEPGSYPIDRVVAGESFSDVLVEVAPAGQAEPRWVHRVRSLVITDTDGEPDCLVLILHDATEWASAEERFEKTFGANPAPAVICRLSDLRFIKVNRGFVEMTGYTREQVIGRSVYELDVLENASQKELAVERLTAGQTIPQMEALLRLADSESKLVIVAGQPIDLADEPCMLFTFMDLEPRRKAEQALRRSEEQFANAFRMAPIPTIVYARDSLRLLEANQAFLDATGFAAEELVGHTLEESTFWDAEDAHAKIEQMLATSGNLRNVEFKVRTRAGLAVDCLISAESVPIHGDDCVLMVFQDITERKRTELELLLAIEAVMQDASWFSRSILDKLRHIRSGTAPGKIDAAISDLTPRERDVLALICEGLADKEIATRLGVAPNTVRSRVSTLYAKLGLHSRSEAIIWAREHGLPAGGVASTRPAARASRRSS</sequence>
<gene>
    <name evidence="4" type="ORF">PQR00_12205</name>
</gene>
<dbReference type="GeneID" id="97032747"/>
<dbReference type="CDD" id="cd06170">
    <property type="entry name" value="LuxR_C_like"/>
    <property type="match status" value="1"/>
</dbReference>
<dbReference type="PROSITE" id="PS50043">
    <property type="entry name" value="HTH_LUXR_2"/>
    <property type="match status" value="1"/>
</dbReference>
<evidence type="ECO:0000256" key="1">
    <source>
        <dbReference type="ARBA" id="ARBA00023125"/>
    </source>
</evidence>
<dbReference type="SUPFAM" id="SSF46894">
    <property type="entry name" value="C-terminal effector domain of the bipartite response regulators"/>
    <property type="match status" value="1"/>
</dbReference>
<dbReference type="SMART" id="SM00091">
    <property type="entry name" value="PAS"/>
    <property type="match status" value="3"/>
</dbReference>
<dbReference type="PROSITE" id="PS50112">
    <property type="entry name" value="PAS"/>
    <property type="match status" value="2"/>
</dbReference>
<evidence type="ECO:0000259" key="3">
    <source>
        <dbReference type="PROSITE" id="PS50112"/>
    </source>
</evidence>
<dbReference type="InterPro" id="IPR035965">
    <property type="entry name" value="PAS-like_dom_sf"/>
</dbReference>
<dbReference type="PRINTS" id="PR00038">
    <property type="entry name" value="HTHLUXR"/>
</dbReference>
<name>A0ABW9C107_9BURK</name>
<dbReference type="RefSeq" id="WP_310351735.1">
    <property type="nucleotide sequence ID" value="NZ_JAQQCO010000001.1"/>
</dbReference>
<reference evidence="4 5" key="1">
    <citation type="journal article" date="2024" name="Chem. Sci.">
        <title>Discovery of megapolipeptins by genome mining of a Burkholderiales bacteria collection.</title>
        <authorList>
            <person name="Paulo B.S."/>
            <person name="Recchia M.J.J."/>
            <person name="Lee S."/>
            <person name="Fergusson C.H."/>
            <person name="Romanowski S.B."/>
            <person name="Hernandez A."/>
            <person name="Krull N."/>
            <person name="Liu D.Y."/>
            <person name="Cavanagh H."/>
            <person name="Bos A."/>
            <person name="Gray C.A."/>
            <person name="Murphy B.T."/>
            <person name="Linington R.G."/>
            <person name="Eustaquio A.S."/>
        </authorList>
    </citation>
    <scope>NUCLEOTIDE SEQUENCE [LARGE SCALE GENOMIC DNA]</scope>
    <source>
        <strain evidence="4 5">RL17-379-BIB-C</strain>
    </source>
</reference>
<feature type="domain" description="PAS" evidence="3">
    <location>
        <begin position="140"/>
        <end position="191"/>
    </location>
</feature>
<feature type="domain" description="HTH luxR-type" evidence="2">
    <location>
        <begin position="421"/>
        <end position="486"/>
    </location>
</feature>
<dbReference type="Pfam" id="PF00196">
    <property type="entry name" value="GerE"/>
    <property type="match status" value="1"/>
</dbReference>
<dbReference type="NCBIfam" id="TIGR00229">
    <property type="entry name" value="sensory_box"/>
    <property type="match status" value="2"/>
</dbReference>
<dbReference type="InterPro" id="IPR036388">
    <property type="entry name" value="WH-like_DNA-bd_sf"/>
</dbReference>
<dbReference type="InterPro" id="IPR000792">
    <property type="entry name" value="Tscrpt_reg_LuxR_C"/>
</dbReference>